<dbReference type="InterPro" id="IPR011055">
    <property type="entry name" value="Dup_hybrid_motif"/>
</dbReference>
<dbReference type="FunFam" id="2.70.70.10:FF:000006">
    <property type="entry name" value="M23 family peptidase"/>
    <property type="match status" value="1"/>
</dbReference>
<evidence type="ECO:0000259" key="5">
    <source>
        <dbReference type="Pfam" id="PF01551"/>
    </source>
</evidence>
<dbReference type="SUPFAM" id="SSF51261">
    <property type="entry name" value="Duplicated hybrid motif"/>
    <property type="match status" value="1"/>
</dbReference>
<reference evidence="8" key="1">
    <citation type="submission" date="2017-02" db="EMBL/GenBank/DDBJ databases">
        <authorList>
            <person name="Varghese N."/>
            <person name="Submissions S."/>
        </authorList>
    </citation>
    <scope>NUCLEOTIDE SEQUENCE [LARGE SCALE GENOMIC DNA]</scope>
    <source>
        <strain evidence="8">DSM 16521</strain>
    </source>
</reference>
<dbReference type="PANTHER" id="PTHR21666">
    <property type="entry name" value="PEPTIDASE-RELATED"/>
    <property type="match status" value="1"/>
</dbReference>
<dbReference type="InterPro" id="IPR016047">
    <property type="entry name" value="M23ase_b-sheet_dom"/>
</dbReference>
<dbReference type="PANTHER" id="PTHR21666:SF286">
    <property type="entry name" value="LIPOPROTEIN NLPD"/>
    <property type="match status" value="1"/>
</dbReference>
<evidence type="ECO:0000313" key="8">
    <source>
        <dbReference type="Proteomes" id="UP000189933"/>
    </source>
</evidence>
<dbReference type="OrthoDB" id="9809488at2"/>
<dbReference type="RefSeq" id="WP_159071931.1">
    <property type="nucleotide sequence ID" value="NZ_FUXM01000015.1"/>
</dbReference>
<keyword evidence="1 4" id="KW-0732">Signal</keyword>
<sequence>MRRLVSLLLISVLTLTTVSSAFGADSSRSREQKAIKELNKIRAQKKTLEKRKDATEEEIKRLADAIDRVKSEIDNLQEDIQAKEKTIRTLEEQIAAAEEELAQANQELNEQVEQLNNRLRDLYENGAVSYLEVLLSAEDFSDFLTRVDYMQAIIQQDGQLVEQIEARQNEIKAKKKSLLERKQKVAELKQATEAKKEESLAKEAEHEQLKQQAEANLDKFQEEIERLEEEESRKVAEIIRIREERKRQENQQNTPRGEGAMKWPVPGHGRITSGFGWRVHPIYGEARFHRGIDIGAPQGTPIVAAQDGEVIYSGWMSGYGNVVIIDHGGGISTLYAHMSARSVSVGQQVSKGETIGLVGSTGRSTGPHLHFEVRKNGEPVNPLGYV</sequence>
<evidence type="ECO:0000256" key="1">
    <source>
        <dbReference type="ARBA" id="ARBA00022729"/>
    </source>
</evidence>
<keyword evidence="8" id="KW-1185">Reference proteome</keyword>
<feature type="chain" id="PRO_5012278549" evidence="4">
    <location>
        <begin position="24"/>
        <end position="386"/>
    </location>
</feature>
<feature type="coiled-coil region" evidence="2">
    <location>
        <begin position="31"/>
        <end position="125"/>
    </location>
</feature>
<evidence type="ECO:0000256" key="3">
    <source>
        <dbReference type="SAM" id="MobiDB-lite"/>
    </source>
</evidence>
<dbReference type="Gene3D" id="6.10.250.3150">
    <property type="match status" value="1"/>
</dbReference>
<feature type="signal peptide" evidence="4">
    <location>
        <begin position="1"/>
        <end position="23"/>
    </location>
</feature>
<dbReference type="Pfam" id="PF24568">
    <property type="entry name" value="CC_PcsB"/>
    <property type="match status" value="1"/>
</dbReference>
<dbReference type="EMBL" id="FUXM01000015">
    <property type="protein sequence ID" value="SJZ96763.1"/>
    <property type="molecule type" value="Genomic_DNA"/>
</dbReference>
<dbReference type="Proteomes" id="UP000189933">
    <property type="component" value="Unassembled WGS sequence"/>
</dbReference>
<evidence type="ECO:0000313" key="7">
    <source>
        <dbReference type="EMBL" id="SJZ96763.1"/>
    </source>
</evidence>
<protein>
    <submittedName>
        <fullName evidence="7">Murein DD-endopeptidase MepM and murein hydrolase activator NlpD, contain LysM domain</fullName>
    </submittedName>
</protein>
<keyword evidence="7" id="KW-0378">Hydrolase</keyword>
<dbReference type="CDD" id="cd12797">
    <property type="entry name" value="M23_peptidase"/>
    <property type="match status" value="1"/>
</dbReference>
<organism evidence="7 8">
    <name type="scientific">Carboxydocella sporoproducens DSM 16521</name>
    <dbReference type="NCBI Taxonomy" id="1121270"/>
    <lineage>
        <taxon>Bacteria</taxon>
        <taxon>Bacillati</taxon>
        <taxon>Bacillota</taxon>
        <taxon>Clostridia</taxon>
        <taxon>Eubacteriales</taxon>
        <taxon>Clostridiales Family XVI. Incertae Sedis</taxon>
        <taxon>Carboxydocella</taxon>
    </lineage>
</organism>
<gene>
    <name evidence="7" type="ORF">SAMN02745885_01464</name>
</gene>
<keyword evidence="2" id="KW-0175">Coiled coil</keyword>
<dbReference type="Pfam" id="PF01551">
    <property type="entry name" value="Peptidase_M23"/>
    <property type="match status" value="1"/>
</dbReference>
<dbReference type="Gene3D" id="2.70.70.10">
    <property type="entry name" value="Glucose Permease (Domain IIA)"/>
    <property type="match status" value="1"/>
</dbReference>
<dbReference type="InterPro" id="IPR050570">
    <property type="entry name" value="Cell_wall_metabolism_enzyme"/>
</dbReference>
<feature type="domain" description="Peptidoglycan hydrolase PcsB coiled-coil" evidence="6">
    <location>
        <begin position="103"/>
        <end position="174"/>
    </location>
</feature>
<evidence type="ECO:0000259" key="6">
    <source>
        <dbReference type="Pfam" id="PF24568"/>
    </source>
</evidence>
<feature type="region of interest" description="Disordered" evidence="3">
    <location>
        <begin position="246"/>
        <end position="266"/>
    </location>
</feature>
<evidence type="ECO:0000256" key="4">
    <source>
        <dbReference type="SAM" id="SignalP"/>
    </source>
</evidence>
<name>A0A1T4PZ14_9FIRM</name>
<dbReference type="AlphaFoldDB" id="A0A1T4PZ14"/>
<feature type="coiled-coil region" evidence="2">
    <location>
        <begin position="161"/>
        <end position="244"/>
    </location>
</feature>
<proteinExistence type="predicted"/>
<dbReference type="GO" id="GO:0004222">
    <property type="term" value="F:metalloendopeptidase activity"/>
    <property type="evidence" value="ECO:0007669"/>
    <property type="project" value="TreeGrafter"/>
</dbReference>
<feature type="domain" description="M23ase beta-sheet core" evidence="5">
    <location>
        <begin position="287"/>
        <end position="382"/>
    </location>
</feature>
<evidence type="ECO:0000256" key="2">
    <source>
        <dbReference type="SAM" id="Coils"/>
    </source>
</evidence>
<accession>A0A1T4PZ14</accession>
<dbReference type="InterPro" id="IPR057309">
    <property type="entry name" value="PcsB_CC"/>
</dbReference>